<dbReference type="PANTHER" id="PTHR47526:SF3">
    <property type="entry name" value="PHD-TYPE DOMAIN-CONTAINING PROTEIN"/>
    <property type="match status" value="1"/>
</dbReference>
<dbReference type="Gene3D" id="3.90.320.10">
    <property type="match status" value="1"/>
</dbReference>
<dbReference type="InterPro" id="IPR011604">
    <property type="entry name" value="PDDEXK-like_dom_sf"/>
</dbReference>
<dbReference type="KEGG" id="dpx:DAPPUDRAFT_111150"/>
<gene>
    <name evidence="3" type="ORF">DAPPUDRAFT_111150</name>
</gene>
<dbReference type="InterPro" id="IPR011335">
    <property type="entry name" value="Restrct_endonuc-II-like"/>
</dbReference>
<dbReference type="OrthoDB" id="5918941at2759"/>
<dbReference type="eggNOG" id="ENOG502S0S7">
    <property type="taxonomic scope" value="Eukaryota"/>
</dbReference>
<reference evidence="3 4" key="1">
    <citation type="journal article" date="2011" name="Science">
        <title>The ecoresponsive genome of Daphnia pulex.</title>
        <authorList>
            <person name="Colbourne J.K."/>
            <person name="Pfrender M.E."/>
            <person name="Gilbert D."/>
            <person name="Thomas W.K."/>
            <person name="Tucker A."/>
            <person name="Oakley T.H."/>
            <person name="Tokishita S."/>
            <person name="Aerts A."/>
            <person name="Arnold G.J."/>
            <person name="Basu M.K."/>
            <person name="Bauer D.J."/>
            <person name="Caceres C.E."/>
            <person name="Carmel L."/>
            <person name="Casola C."/>
            <person name="Choi J.H."/>
            <person name="Detter J.C."/>
            <person name="Dong Q."/>
            <person name="Dusheyko S."/>
            <person name="Eads B.D."/>
            <person name="Frohlich T."/>
            <person name="Geiler-Samerotte K.A."/>
            <person name="Gerlach D."/>
            <person name="Hatcher P."/>
            <person name="Jogdeo S."/>
            <person name="Krijgsveld J."/>
            <person name="Kriventseva E.V."/>
            <person name="Kultz D."/>
            <person name="Laforsch C."/>
            <person name="Lindquist E."/>
            <person name="Lopez J."/>
            <person name="Manak J.R."/>
            <person name="Muller J."/>
            <person name="Pangilinan J."/>
            <person name="Patwardhan R.P."/>
            <person name="Pitluck S."/>
            <person name="Pritham E.J."/>
            <person name="Rechtsteiner A."/>
            <person name="Rho M."/>
            <person name="Rogozin I.B."/>
            <person name="Sakarya O."/>
            <person name="Salamov A."/>
            <person name="Schaack S."/>
            <person name="Shapiro H."/>
            <person name="Shiga Y."/>
            <person name="Skalitzky C."/>
            <person name="Smith Z."/>
            <person name="Souvorov A."/>
            <person name="Sung W."/>
            <person name="Tang Z."/>
            <person name="Tsuchiya D."/>
            <person name="Tu H."/>
            <person name="Vos H."/>
            <person name="Wang M."/>
            <person name="Wolf Y.I."/>
            <person name="Yamagata H."/>
            <person name="Yamada T."/>
            <person name="Ye Y."/>
            <person name="Shaw J.R."/>
            <person name="Andrews J."/>
            <person name="Crease T.J."/>
            <person name="Tang H."/>
            <person name="Lucas S.M."/>
            <person name="Robertson H.M."/>
            <person name="Bork P."/>
            <person name="Koonin E.V."/>
            <person name="Zdobnov E.M."/>
            <person name="Grigoriev I.V."/>
            <person name="Lynch M."/>
            <person name="Boore J.L."/>
        </authorList>
    </citation>
    <scope>NUCLEOTIDE SEQUENCE [LARGE SCALE GENOMIC DNA]</scope>
</reference>
<dbReference type="InParanoid" id="E9H8A5"/>
<dbReference type="AlphaFoldDB" id="E9H8A5"/>
<feature type="domain" description="YqaJ viral recombinase" evidence="2">
    <location>
        <begin position="332"/>
        <end position="493"/>
    </location>
</feature>
<feature type="region of interest" description="Disordered" evidence="1">
    <location>
        <begin position="215"/>
        <end position="236"/>
    </location>
</feature>
<organism evidence="3 4">
    <name type="scientific">Daphnia pulex</name>
    <name type="common">Water flea</name>
    <dbReference type="NCBI Taxonomy" id="6669"/>
    <lineage>
        <taxon>Eukaryota</taxon>
        <taxon>Metazoa</taxon>
        <taxon>Ecdysozoa</taxon>
        <taxon>Arthropoda</taxon>
        <taxon>Crustacea</taxon>
        <taxon>Branchiopoda</taxon>
        <taxon>Diplostraca</taxon>
        <taxon>Cladocera</taxon>
        <taxon>Anomopoda</taxon>
        <taxon>Daphniidae</taxon>
        <taxon>Daphnia</taxon>
    </lineage>
</organism>
<dbReference type="OMA" id="RICYPLE"/>
<dbReference type="GO" id="GO:0006281">
    <property type="term" value="P:DNA repair"/>
    <property type="evidence" value="ECO:0007669"/>
    <property type="project" value="UniProtKB-ARBA"/>
</dbReference>
<evidence type="ECO:0000256" key="1">
    <source>
        <dbReference type="SAM" id="MobiDB-lite"/>
    </source>
</evidence>
<sequence length="523" mass="58944">MGDLNASDPILGQTLTIFKLSDYAKGLVPKEKEKYLEKLLKVDSDCPYILPKEMWQTSLEVLETFLPKINSHTLYIYLISRRSQDTQFQLNAQKSMTESVNYVKSGWVSSLSAVKLQNGNVIVRAAVHHSQSLRQKQLLPWVAFDQSTAMIIAVCYSVIYATTMPITSKENQWLDTHPKRSVDRGCIALPPAGRGCVTLPPAELIKQLSDLNSSALHENSEEHTKKSHKKKRLSTTDVPVMSEKEISTFHQELLQHGSVQLMVLNNFSSHFSPPALPKPLSDLYNPCLLNKPYEEILLECVRLEQKGVFRITKAQSEAVEKATLKQFKSPIWNRYRSGLCTASNSHQICHTSMENPSISLLKKIRYPAGNTFSTEATRYGIQNETKCIRKGSAKMAKEKLHPGFKITKCGLILSPEYLGMGASPDGRFHCECHGIGVLEVKCSWKYRDSNSLSEVAESNSDFFLSFNPDSKVFSLKTNHPYYYQIQQQMIVTGSLFAVLLVYIECDIAIVYIPVDEITCSEIK</sequence>
<dbReference type="Proteomes" id="UP000000305">
    <property type="component" value="Unassembled WGS sequence"/>
</dbReference>
<protein>
    <recommendedName>
        <fullName evidence="2">YqaJ viral recombinase domain-containing protein</fullName>
    </recommendedName>
</protein>
<dbReference type="HOGENOM" id="CLU_033580_0_0_1"/>
<name>E9H8A5_DAPPU</name>
<dbReference type="PANTHER" id="PTHR47526">
    <property type="entry name" value="ATP-DEPENDENT DNA HELICASE"/>
    <property type="match status" value="1"/>
</dbReference>
<dbReference type="Pfam" id="PF09588">
    <property type="entry name" value="YqaJ"/>
    <property type="match status" value="1"/>
</dbReference>
<dbReference type="PhylomeDB" id="E9H8A5"/>
<evidence type="ECO:0000313" key="4">
    <source>
        <dbReference type="Proteomes" id="UP000000305"/>
    </source>
</evidence>
<proteinExistence type="predicted"/>
<dbReference type="EMBL" id="GL732603">
    <property type="protein sequence ID" value="EFX72037.1"/>
    <property type="molecule type" value="Genomic_DNA"/>
</dbReference>
<evidence type="ECO:0000313" key="3">
    <source>
        <dbReference type="EMBL" id="EFX72037.1"/>
    </source>
</evidence>
<accession>E9H8A5</accession>
<dbReference type="SUPFAM" id="SSF52980">
    <property type="entry name" value="Restriction endonuclease-like"/>
    <property type="match status" value="1"/>
</dbReference>
<keyword evidence="4" id="KW-1185">Reference proteome</keyword>
<dbReference type="CDD" id="cd22343">
    <property type="entry name" value="PDDEXK_lambda_exonuclease-like"/>
    <property type="match status" value="1"/>
</dbReference>
<evidence type="ECO:0000259" key="2">
    <source>
        <dbReference type="Pfam" id="PF09588"/>
    </source>
</evidence>
<dbReference type="InterPro" id="IPR019080">
    <property type="entry name" value="YqaJ_viral_recombinase"/>
</dbReference>